<dbReference type="SUPFAM" id="SSF50998">
    <property type="entry name" value="Quinoprotein alcohol dehydrogenase-like"/>
    <property type="match status" value="2"/>
</dbReference>
<evidence type="ECO:0000313" key="4">
    <source>
        <dbReference type="Proteomes" id="UP000326354"/>
    </source>
</evidence>
<dbReference type="Gene3D" id="2.40.128.630">
    <property type="match status" value="1"/>
</dbReference>
<dbReference type="InterPro" id="IPR002372">
    <property type="entry name" value="PQQ_rpt_dom"/>
</dbReference>
<gene>
    <name evidence="3" type="ORF">UABAM_00889</name>
</gene>
<dbReference type="Gene3D" id="2.130.10.10">
    <property type="entry name" value="YVTN repeat-like/Quinoprotein amine dehydrogenase"/>
    <property type="match status" value="1"/>
</dbReference>
<accession>A0A5S9IJE1</accession>
<dbReference type="PANTHER" id="PTHR34512">
    <property type="entry name" value="CELL SURFACE PROTEIN"/>
    <property type="match status" value="1"/>
</dbReference>
<dbReference type="PROSITE" id="PS50005">
    <property type="entry name" value="TPR"/>
    <property type="match status" value="1"/>
</dbReference>
<proteinExistence type="predicted"/>
<dbReference type="EMBL" id="AP019860">
    <property type="protein sequence ID" value="BBM82546.1"/>
    <property type="molecule type" value="Genomic_DNA"/>
</dbReference>
<dbReference type="OrthoDB" id="223176at2"/>
<evidence type="ECO:0000256" key="1">
    <source>
        <dbReference type="PROSITE-ProRule" id="PRU00339"/>
    </source>
</evidence>
<sequence length="749" mass="86676">MKNSSYVLICMFLIGSVWTQQVQKRTIYIEKDIEIEERIDNAISKQISSDVEYAASEYSKILKICSGIVTKYRSSNISELKNLESIIYKYKGQNFSFQKNNQKPQSNIYIREIFDNFDLMLTPKQLEILSGSYKKPVAKLWQIQYENIARGLNIGMRPYLHALLKQISPDVKKRLVSFAKDRNTALQLSWKNYNPKIVEEFLAKNPLQLHHEGMLVQLGDLYFACGRIDQALNAWRTSIQYFPNYQRILTVAKIAIAAYLNKDMHIYKHLSSRYRKSNKKMTIGGENTSIGKFLQEIPKKFSHKPGNGWFSFRGNNANSGTTPDFDFSKIRRSSTASYRYRNASTQISLPIFANNLAYIRRPNKLICVDLNDILPQKSMFMKPKWAVDDIPLSPRNFKNNPRYTTATYNNGNVYYFTTQRKDNSKFSRICARDAKSGKLLWQWGNAKQHFNFSPVVVGNKLFASVTRFVGETSTEVYCFDISDDNDPKIQKRYNRKGKLLWRRFIGSAIEKDYYNTSDKVTIGSGIVSGYGKIYCCTNLGVVAAIDVVDGHIHWLNQYHDHKKQKYQLRSNAIPRKIKWENVPPIVKNGKLYVTPTDSDKLYIYDCFSGALQRVYPDNTQNTVFDRVLGVDRNGIVYIAGQGNHNKTKVVALQEEQSREILWEKNIFGAINGIGSMSDNNIYFPTDTRLLYAIRKSDGRSLNLNYDKQMAYLFTRRRLKNYTINIFQHNKKSYFVLSGRSSILFFAKPH</sequence>
<dbReference type="AlphaFoldDB" id="A0A5S9IJE1"/>
<dbReference type="Pfam" id="PF13360">
    <property type="entry name" value="PQQ_2"/>
    <property type="match status" value="1"/>
</dbReference>
<evidence type="ECO:0000259" key="2">
    <source>
        <dbReference type="Pfam" id="PF13360"/>
    </source>
</evidence>
<evidence type="ECO:0000313" key="3">
    <source>
        <dbReference type="EMBL" id="BBM82546.1"/>
    </source>
</evidence>
<feature type="domain" description="Pyrrolo-quinoline quinone repeat" evidence="2">
    <location>
        <begin position="427"/>
        <end position="700"/>
    </location>
</feature>
<dbReference type="InterPro" id="IPR019734">
    <property type="entry name" value="TPR_rpt"/>
</dbReference>
<keyword evidence="1" id="KW-0802">TPR repeat</keyword>
<dbReference type="RefSeq" id="WP_151966785.1">
    <property type="nucleotide sequence ID" value="NZ_AP019860.1"/>
</dbReference>
<dbReference type="Proteomes" id="UP000326354">
    <property type="component" value="Chromosome"/>
</dbReference>
<dbReference type="PANTHER" id="PTHR34512:SF30">
    <property type="entry name" value="OUTER MEMBRANE PROTEIN ASSEMBLY FACTOR BAMB"/>
    <property type="match status" value="1"/>
</dbReference>
<keyword evidence="4" id="KW-1185">Reference proteome</keyword>
<protein>
    <submittedName>
        <fullName evidence="3">Outer membrane protein assembly factor BamB</fullName>
    </submittedName>
</protein>
<dbReference type="InterPro" id="IPR011047">
    <property type="entry name" value="Quinoprotein_ADH-like_sf"/>
</dbReference>
<reference evidence="3 4" key="1">
    <citation type="submission" date="2019-08" db="EMBL/GenBank/DDBJ databases">
        <title>Complete genome sequence of Candidatus Uab amorphum.</title>
        <authorList>
            <person name="Shiratori T."/>
            <person name="Suzuki S."/>
            <person name="Kakizawa Y."/>
            <person name="Ishida K."/>
        </authorList>
    </citation>
    <scope>NUCLEOTIDE SEQUENCE [LARGE SCALE GENOMIC DNA]</scope>
    <source>
        <strain evidence="3 4">SRT547</strain>
    </source>
</reference>
<feature type="repeat" description="TPR" evidence="1">
    <location>
        <begin position="212"/>
        <end position="245"/>
    </location>
</feature>
<name>A0A5S9IJE1_UABAM</name>
<dbReference type="InterPro" id="IPR015943">
    <property type="entry name" value="WD40/YVTN_repeat-like_dom_sf"/>
</dbReference>
<organism evidence="3 4">
    <name type="scientific">Uabimicrobium amorphum</name>
    <dbReference type="NCBI Taxonomy" id="2596890"/>
    <lineage>
        <taxon>Bacteria</taxon>
        <taxon>Pseudomonadati</taxon>
        <taxon>Planctomycetota</taxon>
        <taxon>Candidatus Uabimicrobiia</taxon>
        <taxon>Candidatus Uabimicrobiales</taxon>
        <taxon>Candidatus Uabimicrobiaceae</taxon>
        <taxon>Candidatus Uabimicrobium</taxon>
    </lineage>
</organism>
<dbReference type="KEGG" id="uam:UABAM_00889"/>